<dbReference type="EMBL" id="JXJN01024016">
    <property type="status" value="NOT_ANNOTATED_CDS"/>
    <property type="molecule type" value="Genomic_DNA"/>
</dbReference>
<reference evidence="1" key="2">
    <citation type="submission" date="2020-05" db="UniProtKB">
        <authorList>
            <consortium name="EnsemblMetazoa"/>
        </authorList>
    </citation>
    <scope>IDENTIFICATION</scope>
    <source>
        <strain evidence="1">IAEA</strain>
    </source>
</reference>
<name>A0A1B0C1E4_9MUSC</name>
<accession>A0A1B0C1E4</accession>
<protein>
    <submittedName>
        <fullName evidence="1">Uncharacterized protein</fullName>
    </submittedName>
</protein>
<dbReference type="VEuPathDB" id="VectorBase:GPPI046539"/>
<reference evidence="2" key="1">
    <citation type="submission" date="2015-01" db="EMBL/GenBank/DDBJ databases">
        <authorList>
            <person name="Aksoy S."/>
            <person name="Warren W."/>
            <person name="Wilson R.K."/>
        </authorList>
    </citation>
    <scope>NUCLEOTIDE SEQUENCE [LARGE SCALE GENOMIC DNA]</scope>
    <source>
        <strain evidence="2">IAEA</strain>
    </source>
</reference>
<evidence type="ECO:0000313" key="2">
    <source>
        <dbReference type="Proteomes" id="UP000092460"/>
    </source>
</evidence>
<dbReference type="EnsemblMetazoa" id="GPPI046539-RA">
    <property type="protein sequence ID" value="GPPI046539-PA"/>
    <property type="gene ID" value="GPPI046539"/>
</dbReference>
<dbReference type="EMBL" id="JXJN01024017">
    <property type="status" value="NOT_ANNOTATED_CDS"/>
    <property type="molecule type" value="Genomic_DNA"/>
</dbReference>
<sequence length="76" mass="7957">MIVQFHGCIKLLRVVLKLAPMPPVLLCKARLLPPLRCVLPVVSVCKATPPAPLGVSSSVSTVAEVVITMGDAIIAN</sequence>
<dbReference type="AlphaFoldDB" id="A0A1B0C1E4"/>
<evidence type="ECO:0000313" key="1">
    <source>
        <dbReference type="EnsemblMetazoa" id="GPPI046539-PA"/>
    </source>
</evidence>
<organism evidence="1 2">
    <name type="scientific">Glossina palpalis gambiensis</name>
    <dbReference type="NCBI Taxonomy" id="67801"/>
    <lineage>
        <taxon>Eukaryota</taxon>
        <taxon>Metazoa</taxon>
        <taxon>Ecdysozoa</taxon>
        <taxon>Arthropoda</taxon>
        <taxon>Hexapoda</taxon>
        <taxon>Insecta</taxon>
        <taxon>Pterygota</taxon>
        <taxon>Neoptera</taxon>
        <taxon>Endopterygota</taxon>
        <taxon>Diptera</taxon>
        <taxon>Brachycera</taxon>
        <taxon>Muscomorpha</taxon>
        <taxon>Hippoboscoidea</taxon>
        <taxon>Glossinidae</taxon>
        <taxon>Glossina</taxon>
    </lineage>
</organism>
<proteinExistence type="predicted"/>
<keyword evidence="2" id="KW-1185">Reference proteome</keyword>
<dbReference type="Proteomes" id="UP000092460">
    <property type="component" value="Unassembled WGS sequence"/>
</dbReference>